<evidence type="ECO:0000256" key="4">
    <source>
        <dbReference type="ARBA" id="ARBA00021815"/>
    </source>
</evidence>
<dbReference type="SUPFAM" id="SSF51045">
    <property type="entry name" value="WW domain"/>
    <property type="match status" value="1"/>
</dbReference>
<dbReference type="InterPro" id="IPR023379">
    <property type="entry name" value="BART_dom"/>
</dbReference>
<sequence length="793" mass="87233">MSSTPPPEDADLQISALSQFLTSPLFLTPISNFIDTHCATFEDTSEYSPGHHGVFLEFRDLVDNLLTDVLKSLHIPPASLLSSLTHPDFKSTPRVVGVVDTLRGTDDFVVFFDNMVARNRQIEMEEQTQPVDDGGKNKTREDEIVGAPGNGDVGDGVVYHDDNEGGSGSPVDGPSWDLQVAKAASLLSSTTPNDLSSNLMLPWAEAVMSVRREMDTPGLSESRKQRILTELAGHKLRVDFIVVQRHANDRREKLNTQLFQNLTQAGRLNFLLNELHNLRSEVAEARGKAVNYGCGSVGSEALNLVYFYLKDIVNSGRLPAEEVDSIIPFTRLHVRKEDDEIVVLVFKWIELEGIIDDVQKKIQRMLDKPEEEVVEEREVKDVVREKVEDIKSNLMGEEEGGGMQEDAGGEEVSGLVSDDDEGEGIADANATGTDEYNEYNEHNEHNNEHNQDDDDGTQSHHALQWIEQYDSSSGYNFYYNQVTQETQWDPPEGEAYIPVSLDALGYEMVEEEGGGGGEKGDEYAEWEWDEDRGQWVYKGEEEHKEGGEDEGEEKREEGGPAAALKSAEDADDDDEMGGPLTLKIVDVTDQEIAEIAQTSLVVEQPTGDEQQPSPSPSSKKKKKKKKKKKFVVRAKSSPPPPSVPFYLTESMTPKQRRQMEDMLLGGEGVATTAEADVKNPLLKGGAGGAGRRSAEKKKQRMVQMAQAKGAKKSSSGRETKQEAEGEAPPVAEEKNNDEEASTKPPAFPPPMAPSPAPTSPAILPPTGLPSLRTMQARRKSSLPPIEALKGDLV</sequence>
<feature type="region of interest" description="Disordered" evidence="10">
    <location>
        <begin position="531"/>
        <end position="583"/>
    </location>
</feature>
<evidence type="ECO:0000256" key="5">
    <source>
        <dbReference type="ARBA" id="ARBA00022490"/>
    </source>
</evidence>
<dbReference type="Pfam" id="PF00397">
    <property type="entry name" value="WW"/>
    <property type="match status" value="1"/>
</dbReference>
<comment type="caution">
    <text evidence="12">The sequence shown here is derived from an EMBL/GenBank/DDBJ whole genome shotgun (WGS) entry which is preliminary data.</text>
</comment>
<dbReference type="Proteomes" id="UP001165065">
    <property type="component" value="Unassembled WGS sequence"/>
</dbReference>
<comment type="similarity">
    <text evidence="3">Belongs to the CFAP36 family.</text>
</comment>
<evidence type="ECO:0000259" key="11">
    <source>
        <dbReference type="PROSITE" id="PS50020"/>
    </source>
</evidence>
<dbReference type="PROSITE" id="PS50020">
    <property type="entry name" value="WW_DOMAIN_2"/>
    <property type="match status" value="1"/>
</dbReference>
<dbReference type="PROSITE" id="PS01159">
    <property type="entry name" value="WW_DOMAIN_1"/>
    <property type="match status" value="1"/>
</dbReference>
<dbReference type="PANTHER" id="PTHR21532:SF0">
    <property type="entry name" value="CILIA- AND FLAGELLA-ASSOCIATED PROTEIN 36"/>
    <property type="match status" value="1"/>
</dbReference>
<feature type="domain" description="WW" evidence="11">
    <location>
        <begin position="465"/>
        <end position="493"/>
    </location>
</feature>
<accession>A0A9W7LDK8</accession>
<dbReference type="GO" id="GO:0097546">
    <property type="term" value="C:ciliary base"/>
    <property type="evidence" value="ECO:0007669"/>
    <property type="project" value="TreeGrafter"/>
</dbReference>
<evidence type="ECO:0000256" key="7">
    <source>
        <dbReference type="ARBA" id="ARBA00023069"/>
    </source>
</evidence>
<dbReference type="InterPro" id="IPR001202">
    <property type="entry name" value="WW_dom"/>
</dbReference>
<dbReference type="GO" id="GO:0005930">
    <property type="term" value="C:axoneme"/>
    <property type="evidence" value="ECO:0007669"/>
    <property type="project" value="TreeGrafter"/>
</dbReference>
<name>A0A9W7LDK8_9STRA</name>
<dbReference type="EMBL" id="BRYA01000279">
    <property type="protein sequence ID" value="GMI46078.1"/>
    <property type="molecule type" value="Genomic_DNA"/>
</dbReference>
<dbReference type="InterPro" id="IPR036020">
    <property type="entry name" value="WW_dom_sf"/>
</dbReference>
<evidence type="ECO:0000313" key="13">
    <source>
        <dbReference type="Proteomes" id="UP001165065"/>
    </source>
</evidence>
<comment type="subcellular location">
    <subcellularLocation>
        <location evidence="1">Cell projection</location>
        <location evidence="1">Cilium</location>
    </subcellularLocation>
    <subcellularLocation>
        <location evidence="2">Cytoplasm</location>
    </subcellularLocation>
</comment>
<reference evidence="13" key="1">
    <citation type="journal article" date="2023" name="Commun. Biol.">
        <title>Genome analysis of Parmales, the sister group of diatoms, reveals the evolutionary specialization of diatoms from phago-mixotrophs to photoautotrophs.</title>
        <authorList>
            <person name="Ban H."/>
            <person name="Sato S."/>
            <person name="Yoshikawa S."/>
            <person name="Yamada K."/>
            <person name="Nakamura Y."/>
            <person name="Ichinomiya M."/>
            <person name="Sato N."/>
            <person name="Blanc-Mathieu R."/>
            <person name="Endo H."/>
            <person name="Kuwata A."/>
            <person name="Ogata H."/>
        </authorList>
    </citation>
    <scope>NUCLEOTIDE SEQUENCE [LARGE SCALE GENOMIC DNA]</scope>
</reference>
<feature type="compositionally biased region" description="Polar residues" evidence="10">
    <location>
        <begin position="596"/>
        <end position="611"/>
    </location>
</feature>
<dbReference type="Gene3D" id="1.20.1520.10">
    <property type="entry name" value="ADP-ribosylation factor-like 2-binding protein, domain"/>
    <property type="match status" value="1"/>
</dbReference>
<dbReference type="AlphaFoldDB" id="A0A9W7LDK8"/>
<gene>
    <name evidence="12" type="ORF">TrCOL_g2506</name>
</gene>
<evidence type="ECO:0000256" key="9">
    <source>
        <dbReference type="ARBA" id="ARBA00031593"/>
    </source>
</evidence>
<evidence type="ECO:0000256" key="1">
    <source>
        <dbReference type="ARBA" id="ARBA00004138"/>
    </source>
</evidence>
<keyword evidence="7" id="KW-0969">Cilium</keyword>
<evidence type="ECO:0000313" key="12">
    <source>
        <dbReference type="EMBL" id="GMI46078.1"/>
    </source>
</evidence>
<dbReference type="SMART" id="SM00456">
    <property type="entry name" value="WW"/>
    <property type="match status" value="1"/>
</dbReference>
<feature type="region of interest" description="Disordered" evidence="10">
    <location>
        <begin position="596"/>
        <end position="793"/>
    </location>
</feature>
<proteinExistence type="inferred from homology"/>
<evidence type="ECO:0000256" key="2">
    <source>
        <dbReference type="ARBA" id="ARBA00004496"/>
    </source>
</evidence>
<dbReference type="PANTHER" id="PTHR21532">
    <property type="entry name" value="PHOSPHODIESTERASE HL"/>
    <property type="match status" value="1"/>
</dbReference>
<evidence type="ECO:0000256" key="8">
    <source>
        <dbReference type="ARBA" id="ARBA00023273"/>
    </source>
</evidence>
<keyword evidence="5" id="KW-0963">Cytoplasm</keyword>
<keyword evidence="13" id="KW-1185">Reference proteome</keyword>
<feature type="compositionally biased region" description="Pro residues" evidence="10">
    <location>
        <begin position="745"/>
        <end position="767"/>
    </location>
</feature>
<keyword evidence="6" id="KW-0175">Coiled coil</keyword>
<dbReference type="Pfam" id="PF11527">
    <property type="entry name" value="ARL2_Bind_BART"/>
    <property type="match status" value="1"/>
</dbReference>
<dbReference type="OrthoDB" id="203691at2759"/>
<evidence type="ECO:0000256" key="3">
    <source>
        <dbReference type="ARBA" id="ARBA00007460"/>
    </source>
</evidence>
<feature type="compositionally biased region" description="Basic residues" evidence="10">
    <location>
        <begin position="618"/>
        <end position="632"/>
    </location>
</feature>
<protein>
    <recommendedName>
        <fullName evidence="4">Cilia- and flagella-associated protein 36</fullName>
    </recommendedName>
    <alternativeName>
        <fullName evidence="9">Coiled-coil domain-containing protein 104</fullName>
    </alternativeName>
</protein>
<feature type="region of interest" description="Disordered" evidence="10">
    <location>
        <begin position="394"/>
        <end position="459"/>
    </location>
</feature>
<organism evidence="12 13">
    <name type="scientific">Triparma columacea</name>
    <dbReference type="NCBI Taxonomy" id="722753"/>
    <lineage>
        <taxon>Eukaryota</taxon>
        <taxon>Sar</taxon>
        <taxon>Stramenopiles</taxon>
        <taxon>Ochrophyta</taxon>
        <taxon>Bolidophyceae</taxon>
        <taxon>Parmales</taxon>
        <taxon>Triparmaceae</taxon>
        <taxon>Triparma</taxon>
    </lineage>
</organism>
<dbReference type="InterPro" id="IPR042541">
    <property type="entry name" value="BART_sf"/>
</dbReference>
<evidence type="ECO:0000256" key="6">
    <source>
        <dbReference type="ARBA" id="ARBA00023054"/>
    </source>
</evidence>
<feature type="compositionally biased region" description="Basic and acidic residues" evidence="10">
    <location>
        <begin position="439"/>
        <end position="450"/>
    </location>
</feature>
<dbReference type="Gene3D" id="2.20.70.10">
    <property type="match status" value="1"/>
</dbReference>
<feature type="compositionally biased region" description="Basic and acidic residues" evidence="10">
    <location>
        <begin position="538"/>
        <end position="558"/>
    </location>
</feature>
<dbReference type="InterPro" id="IPR038888">
    <property type="entry name" value="CFAP36"/>
</dbReference>
<evidence type="ECO:0000256" key="10">
    <source>
        <dbReference type="SAM" id="MobiDB-lite"/>
    </source>
</evidence>
<keyword evidence="8" id="KW-0966">Cell projection</keyword>
<dbReference type="CDD" id="cd00201">
    <property type="entry name" value="WW"/>
    <property type="match status" value="1"/>
</dbReference>
<feature type="compositionally biased region" description="Basic and acidic residues" evidence="10">
    <location>
        <begin position="133"/>
        <end position="143"/>
    </location>
</feature>
<feature type="region of interest" description="Disordered" evidence="10">
    <location>
        <begin position="124"/>
        <end position="154"/>
    </location>
</feature>